<reference evidence="3" key="1">
    <citation type="submission" date="2025-08" db="UniProtKB">
        <authorList>
            <consortium name="RefSeq"/>
        </authorList>
    </citation>
    <scope>IDENTIFICATION</scope>
</reference>
<gene>
    <name evidence="3" type="primary">LOC115232358</name>
</gene>
<organism evidence="2 3">
    <name type="scientific">Octopus sinensis</name>
    <name type="common">East Asian common octopus</name>
    <dbReference type="NCBI Taxonomy" id="2607531"/>
    <lineage>
        <taxon>Eukaryota</taxon>
        <taxon>Metazoa</taxon>
        <taxon>Spiralia</taxon>
        <taxon>Lophotrochozoa</taxon>
        <taxon>Mollusca</taxon>
        <taxon>Cephalopoda</taxon>
        <taxon>Coleoidea</taxon>
        <taxon>Octopodiformes</taxon>
        <taxon>Octopoda</taxon>
        <taxon>Incirrata</taxon>
        <taxon>Octopodidae</taxon>
        <taxon>Octopus</taxon>
    </lineage>
</organism>
<name>A0A6P7U049_9MOLL</name>
<feature type="compositionally biased region" description="Basic residues" evidence="1">
    <location>
        <begin position="259"/>
        <end position="286"/>
    </location>
</feature>
<feature type="compositionally biased region" description="Basic and acidic residues" evidence="1">
    <location>
        <begin position="343"/>
        <end position="366"/>
    </location>
</feature>
<sequence length="615" mass="70381">MIDMEAKNRTVKTPAFKEDLFQNEINLLDSSGKIHVRNLPYYFETFSQQRPVVLNTSSDQLVSGYQDGTKPSRLAGPSGLHMKALKAKSAGPTRRSGESYYSQLDYSGVSERNNQNKDTIPATSRSECTASTPQKQSSYDTFLNYLVWKMGHRPELQKNARQLIVLKSEPDLPNFVYPKDLHPKIFWRDVRQPLDRMSRKSLRSDYGQRNFLRSQNSKRTVVPSSPAPTLATDKSMDLETNQILKEHSGTGSSEDKEQKRKSRHSGGRKKKSRKTSKRKKKSKRGKNKENDFHDCKVLDTDSESSSEDDGNSSDASGDSCGKNLNKNRKPKKERKGIPGQRQARNEEMEEGHQMEKEEKENGKNEEDGNNLEKTSSFEFGKEIPALPGYNPELKMPRRLSTRKRSALSPVKRNKTEPEKITEPERRMFSSSKFMKTEIKYDKEIMQSWLKEQLDFSLKPCRFELPVDSRQLEASSPEEYLRTYCIVTSQFHSLYKTVFKKYQTPATFMIEYKNLEVALQDVAVNSFSVEKLKIIGSLVNLNETSTIDYKLFAGMAALAERLTDSSIKSLKQSELSQDGNVKKEGIEVADFSALDWKFKDIDINKNMKQLLRIIAL</sequence>
<feature type="compositionally biased region" description="Polar residues" evidence="1">
    <location>
        <begin position="211"/>
        <end position="223"/>
    </location>
</feature>
<dbReference type="PANTHER" id="PTHR36696">
    <property type="entry name" value="AGAP012002-PA"/>
    <property type="match status" value="1"/>
</dbReference>
<feature type="compositionally biased region" description="Basic residues" evidence="1">
    <location>
        <begin position="325"/>
        <end position="334"/>
    </location>
</feature>
<feature type="compositionally biased region" description="Acidic residues" evidence="1">
    <location>
        <begin position="300"/>
        <end position="311"/>
    </location>
</feature>
<feature type="region of interest" description="Disordered" evidence="1">
    <location>
        <begin position="106"/>
        <end position="134"/>
    </location>
</feature>
<evidence type="ECO:0000313" key="2">
    <source>
        <dbReference type="Proteomes" id="UP000515154"/>
    </source>
</evidence>
<dbReference type="AlphaFoldDB" id="A0A6P7U049"/>
<feature type="compositionally biased region" description="Basic and acidic residues" evidence="1">
    <location>
        <begin position="287"/>
        <end position="299"/>
    </location>
</feature>
<feature type="compositionally biased region" description="Basic residues" evidence="1">
    <location>
        <begin position="396"/>
        <end position="405"/>
    </location>
</feature>
<feature type="region of interest" description="Disordered" evidence="1">
    <location>
        <begin position="198"/>
        <end position="421"/>
    </location>
</feature>
<protein>
    <submittedName>
        <fullName evidence="3">Uncharacterized protein LOC115232358</fullName>
    </submittedName>
</protein>
<evidence type="ECO:0000313" key="3">
    <source>
        <dbReference type="RefSeq" id="XP_029658064.1"/>
    </source>
</evidence>
<dbReference type="Proteomes" id="UP000515154">
    <property type="component" value="Linkage group LG1"/>
</dbReference>
<proteinExistence type="predicted"/>
<dbReference type="PANTHER" id="PTHR36696:SF1">
    <property type="entry name" value="EF-HAND DOMAIN-CONTAINING PROTEIN"/>
    <property type="match status" value="1"/>
</dbReference>
<accession>A0A6P7U049</accession>
<dbReference type="KEGG" id="osn:115232358"/>
<evidence type="ECO:0000256" key="1">
    <source>
        <dbReference type="SAM" id="MobiDB-lite"/>
    </source>
</evidence>
<keyword evidence="2" id="KW-1185">Reference proteome</keyword>
<dbReference type="RefSeq" id="XP_029658064.1">
    <property type="nucleotide sequence ID" value="XM_029802204.2"/>
</dbReference>
<feature type="compositionally biased region" description="Basic and acidic residues" evidence="1">
    <location>
        <begin position="244"/>
        <end position="258"/>
    </location>
</feature>